<comment type="caution">
    <text evidence="1">The sequence shown here is derived from an EMBL/GenBank/DDBJ whole genome shotgun (WGS) entry which is preliminary data.</text>
</comment>
<evidence type="ECO:0000313" key="2">
    <source>
        <dbReference type="Proteomes" id="UP001341840"/>
    </source>
</evidence>
<sequence length="54" mass="6066">MPHPLKGYSPLYQPFSAITLGHVIEFVTEDTSCPKPRILAPRSKSFGQSLRIRP</sequence>
<keyword evidence="2" id="KW-1185">Reference proteome</keyword>
<reference evidence="1 2" key="1">
    <citation type="journal article" date="2023" name="Plants (Basel)">
        <title>Bridging the Gap: Combining Genomics and Transcriptomics Approaches to Understand Stylosanthes scabra, an Orphan Legume from the Brazilian Caatinga.</title>
        <authorList>
            <person name="Ferreira-Neto J.R.C."/>
            <person name="da Silva M.D."/>
            <person name="Binneck E."/>
            <person name="de Melo N.F."/>
            <person name="da Silva R.H."/>
            <person name="de Melo A.L.T.M."/>
            <person name="Pandolfi V."/>
            <person name="Bustamante F.O."/>
            <person name="Brasileiro-Vidal A.C."/>
            <person name="Benko-Iseppon A.M."/>
        </authorList>
    </citation>
    <scope>NUCLEOTIDE SEQUENCE [LARGE SCALE GENOMIC DNA]</scope>
    <source>
        <tissue evidence="1">Leaves</tissue>
    </source>
</reference>
<gene>
    <name evidence="1" type="ORF">PIB30_067485</name>
</gene>
<evidence type="ECO:0000313" key="1">
    <source>
        <dbReference type="EMBL" id="MED6198548.1"/>
    </source>
</evidence>
<proteinExistence type="predicted"/>
<dbReference type="Proteomes" id="UP001341840">
    <property type="component" value="Unassembled WGS sequence"/>
</dbReference>
<protein>
    <submittedName>
        <fullName evidence="1">Uncharacterized protein</fullName>
    </submittedName>
</protein>
<name>A0ABU6XP11_9FABA</name>
<organism evidence="1 2">
    <name type="scientific">Stylosanthes scabra</name>
    <dbReference type="NCBI Taxonomy" id="79078"/>
    <lineage>
        <taxon>Eukaryota</taxon>
        <taxon>Viridiplantae</taxon>
        <taxon>Streptophyta</taxon>
        <taxon>Embryophyta</taxon>
        <taxon>Tracheophyta</taxon>
        <taxon>Spermatophyta</taxon>
        <taxon>Magnoliopsida</taxon>
        <taxon>eudicotyledons</taxon>
        <taxon>Gunneridae</taxon>
        <taxon>Pentapetalae</taxon>
        <taxon>rosids</taxon>
        <taxon>fabids</taxon>
        <taxon>Fabales</taxon>
        <taxon>Fabaceae</taxon>
        <taxon>Papilionoideae</taxon>
        <taxon>50 kb inversion clade</taxon>
        <taxon>dalbergioids sensu lato</taxon>
        <taxon>Dalbergieae</taxon>
        <taxon>Pterocarpus clade</taxon>
        <taxon>Stylosanthes</taxon>
    </lineage>
</organism>
<dbReference type="EMBL" id="JASCZI010212154">
    <property type="protein sequence ID" value="MED6198548.1"/>
    <property type="molecule type" value="Genomic_DNA"/>
</dbReference>
<accession>A0ABU6XP11</accession>